<dbReference type="Pfam" id="PF00015">
    <property type="entry name" value="MCPsignal"/>
    <property type="match status" value="1"/>
</dbReference>
<name>A0ABT3MXV3_9GAMM</name>
<evidence type="ECO:0000256" key="2">
    <source>
        <dbReference type="ARBA" id="ARBA00022692"/>
    </source>
</evidence>
<keyword evidence="4 8" id="KW-0472">Membrane</keyword>
<dbReference type="SUPFAM" id="SSF58104">
    <property type="entry name" value="Methyl-accepting chemotaxis protein (MCP) signaling domain"/>
    <property type="match status" value="1"/>
</dbReference>
<dbReference type="PANTHER" id="PTHR32089:SF119">
    <property type="entry name" value="METHYL-ACCEPTING CHEMOTAXIS PROTEIN CTPL"/>
    <property type="match status" value="1"/>
</dbReference>
<gene>
    <name evidence="11" type="ORF">NX722_16590</name>
</gene>
<evidence type="ECO:0000313" key="11">
    <source>
        <dbReference type="EMBL" id="MCW7554208.1"/>
    </source>
</evidence>
<evidence type="ECO:0000256" key="8">
    <source>
        <dbReference type="SAM" id="Phobius"/>
    </source>
</evidence>
<evidence type="ECO:0000256" key="6">
    <source>
        <dbReference type="ARBA" id="ARBA00029447"/>
    </source>
</evidence>
<accession>A0ABT3MXV3</accession>
<dbReference type="Gene3D" id="1.10.287.950">
    <property type="entry name" value="Methyl-accepting chemotaxis protein"/>
    <property type="match status" value="1"/>
</dbReference>
<dbReference type="PROSITE" id="PS50111">
    <property type="entry name" value="CHEMOTAXIS_TRANSDUC_2"/>
    <property type="match status" value="1"/>
</dbReference>
<keyword evidence="5 7" id="KW-0807">Transducer</keyword>
<dbReference type="Proteomes" id="UP001209854">
    <property type="component" value="Unassembled WGS sequence"/>
</dbReference>
<evidence type="ECO:0000256" key="7">
    <source>
        <dbReference type="PROSITE-ProRule" id="PRU00284"/>
    </source>
</evidence>
<organism evidence="11 12">
    <name type="scientific">Endozoicomonas gorgoniicola</name>
    <dbReference type="NCBI Taxonomy" id="1234144"/>
    <lineage>
        <taxon>Bacteria</taxon>
        <taxon>Pseudomonadati</taxon>
        <taxon>Pseudomonadota</taxon>
        <taxon>Gammaproteobacteria</taxon>
        <taxon>Oceanospirillales</taxon>
        <taxon>Endozoicomonadaceae</taxon>
        <taxon>Endozoicomonas</taxon>
    </lineage>
</organism>
<keyword evidence="2 8" id="KW-0812">Transmembrane</keyword>
<feature type="domain" description="HAMP" evidence="10">
    <location>
        <begin position="86"/>
        <end position="134"/>
    </location>
</feature>
<comment type="subcellular location">
    <subcellularLocation>
        <location evidence="1">Membrane</location>
        <topology evidence="1">Multi-pass membrane protein</topology>
    </subcellularLocation>
</comment>
<dbReference type="RefSeq" id="WP_262563946.1">
    <property type="nucleotide sequence ID" value="NZ_JAPFCC010000001.1"/>
</dbReference>
<protein>
    <submittedName>
        <fullName evidence="11">Methyl-accepting chemotaxis protein</fullName>
    </submittedName>
</protein>
<dbReference type="PROSITE" id="PS50885">
    <property type="entry name" value="HAMP"/>
    <property type="match status" value="1"/>
</dbReference>
<reference evidence="11 12" key="1">
    <citation type="submission" date="2022-10" db="EMBL/GenBank/DDBJ databases">
        <title>High-quality genome sequences of two octocoral-associated bacteria, Endozoicomonas euniceicola EF212 and Endozoicomonas gorgoniicola PS125.</title>
        <authorList>
            <person name="Chiou Y.-J."/>
            <person name="Chen Y.-H."/>
        </authorList>
    </citation>
    <scope>NUCLEOTIDE SEQUENCE [LARGE SCALE GENOMIC DNA]</scope>
    <source>
        <strain evidence="11 12">PS125</strain>
    </source>
</reference>
<dbReference type="PANTHER" id="PTHR32089">
    <property type="entry name" value="METHYL-ACCEPTING CHEMOTAXIS PROTEIN MCPB"/>
    <property type="match status" value="1"/>
</dbReference>
<comment type="caution">
    <text evidence="11">The sequence shown here is derived from an EMBL/GenBank/DDBJ whole genome shotgun (WGS) entry which is preliminary data.</text>
</comment>
<feature type="domain" description="Methyl-accepting transducer" evidence="9">
    <location>
        <begin position="139"/>
        <end position="375"/>
    </location>
</feature>
<keyword evidence="3 8" id="KW-1133">Transmembrane helix</keyword>
<proteinExistence type="inferred from homology"/>
<keyword evidence="12" id="KW-1185">Reference proteome</keyword>
<evidence type="ECO:0000259" key="10">
    <source>
        <dbReference type="PROSITE" id="PS50885"/>
    </source>
</evidence>
<dbReference type="SMART" id="SM00283">
    <property type="entry name" value="MA"/>
    <property type="match status" value="1"/>
</dbReference>
<dbReference type="InterPro" id="IPR004089">
    <property type="entry name" value="MCPsignal_dom"/>
</dbReference>
<evidence type="ECO:0000256" key="1">
    <source>
        <dbReference type="ARBA" id="ARBA00004141"/>
    </source>
</evidence>
<comment type="similarity">
    <text evidence="6">Belongs to the methyl-accepting chemotaxis (MCP) protein family.</text>
</comment>
<evidence type="ECO:0000313" key="12">
    <source>
        <dbReference type="Proteomes" id="UP001209854"/>
    </source>
</evidence>
<dbReference type="EMBL" id="JAPFCC010000001">
    <property type="protein sequence ID" value="MCW7554208.1"/>
    <property type="molecule type" value="Genomic_DNA"/>
</dbReference>
<sequence>MDNAKKNTYKSNLSVLMVIAFLCPTVWGGLIAYQSITVGVVPDSREILVFGLSALGFFLVFFLSGEEKIAQKNRMNEIALEDQKNQNALIQLLNELQRVSEGDLTTRADVNAGFTTAIADSINYAIENLQRLVQSIDSSAQNVDLTAKTVKEGILQVASEAEAQQQDMSTIYTQAEDLENRSQKISKAAQSTGSLAVSSVESAHKGNKEAIASIAMMNEIRQQIQTTSKRVKRLGESGQQIADIGEIINDIAEQTNILSLNASVQASIAGDAGVGFSIVANEIQRLAERCTASTKKIDILVKTIQQDAHQAVTSMEQATDKVVTGAGQIDATARSLSDIQKNINAQESLTQTITDEVIEQETLTRSIKSLIEDANRATEANVEKSKDNAANVLGLNNMSRDMRTSIAGFKVRADDQVSNHLTPDSSEVAL</sequence>
<feature type="transmembrane region" description="Helical" evidence="8">
    <location>
        <begin position="12"/>
        <end position="35"/>
    </location>
</feature>
<dbReference type="InterPro" id="IPR003660">
    <property type="entry name" value="HAMP_dom"/>
</dbReference>
<evidence type="ECO:0000256" key="3">
    <source>
        <dbReference type="ARBA" id="ARBA00022989"/>
    </source>
</evidence>
<evidence type="ECO:0000256" key="5">
    <source>
        <dbReference type="ARBA" id="ARBA00023224"/>
    </source>
</evidence>
<evidence type="ECO:0000259" key="9">
    <source>
        <dbReference type="PROSITE" id="PS50111"/>
    </source>
</evidence>
<evidence type="ECO:0000256" key="4">
    <source>
        <dbReference type="ARBA" id="ARBA00023136"/>
    </source>
</evidence>
<feature type="transmembrane region" description="Helical" evidence="8">
    <location>
        <begin position="47"/>
        <end position="65"/>
    </location>
</feature>